<protein>
    <submittedName>
        <fullName evidence="2">Biosynthetic aromatic amino acid aminotransferase alpha</fullName>
        <ecNumber evidence="2">2.6.1.1</ecNumber>
        <ecNumber evidence="2">2.6.1.57</ecNumber>
    </submittedName>
</protein>
<dbReference type="AlphaFoldDB" id="A0A0W8FTT0"/>
<dbReference type="NCBIfam" id="NF005305">
    <property type="entry name" value="PRK06836.1"/>
    <property type="match status" value="1"/>
</dbReference>
<dbReference type="PROSITE" id="PS00105">
    <property type="entry name" value="AA_TRANSFER_CLASS_1"/>
    <property type="match status" value="1"/>
</dbReference>
<dbReference type="PRINTS" id="PR00753">
    <property type="entry name" value="ACCSYNTHASE"/>
</dbReference>
<dbReference type="Gene3D" id="3.90.1150.10">
    <property type="entry name" value="Aspartate Aminotransferase, domain 1"/>
    <property type="match status" value="1"/>
</dbReference>
<dbReference type="EC" id="2.6.1.1" evidence="2"/>
<keyword evidence="2" id="KW-0032">Aminotransferase</keyword>
<feature type="domain" description="Aminotransferase class I/classII large" evidence="1">
    <location>
        <begin position="36"/>
        <end position="378"/>
    </location>
</feature>
<dbReference type="PANTHER" id="PTHR42691:SF1">
    <property type="entry name" value="ASPARTATE AMINOTRANSFERASE YHDR-RELATED"/>
    <property type="match status" value="1"/>
</dbReference>
<dbReference type="Gene3D" id="3.40.640.10">
    <property type="entry name" value="Type I PLP-dependent aspartate aminotransferase-like (Major domain)"/>
    <property type="match status" value="1"/>
</dbReference>
<dbReference type="Pfam" id="PF00155">
    <property type="entry name" value="Aminotran_1_2"/>
    <property type="match status" value="1"/>
</dbReference>
<proteinExistence type="predicted"/>
<dbReference type="GO" id="GO:0030170">
    <property type="term" value="F:pyridoxal phosphate binding"/>
    <property type="evidence" value="ECO:0007669"/>
    <property type="project" value="InterPro"/>
</dbReference>
<comment type="caution">
    <text evidence="2">The sequence shown here is derived from an EMBL/GenBank/DDBJ whole genome shotgun (WGS) entry which is preliminary data.</text>
</comment>
<keyword evidence="2" id="KW-0808">Transferase</keyword>
<sequence length="393" mass="43459">MTIAKKIRSSMTQSSMIRKMFEEGILLKKKYGADKVYDFSLGNPNVDQPDEFKRELVNLAKEIIPLKHGYTPNAGYQETRQAIADKISKASGLKMSANHVVMSCGAGGALNVIFKALLDPGDEVIVLKPFFVEYPFYIENYGGVVRYTKTKEDFSLDIDAIAKAINRKTKAIIINSPNNPTGKVYSKKNIADLAKLLREKGRAYKRAIYLVSDEPYAEIVFDGVVVPSVLKAYANSIVAYSYSKTLSLPGERIGYIAVNPKIHESDNLINALILCTRILGFVHAPALMQRIVARLQNVAVDVKVYQKKRDLLCAGLAKPGYKFVKPQGAFYLFVKSPISNDVEFVKVLLKKNILAVPGSGFGGPGYFRIAYCVDDATIVNSMKGFAEAINDTR</sequence>
<dbReference type="InterPro" id="IPR004839">
    <property type="entry name" value="Aminotransferase_I/II_large"/>
</dbReference>
<name>A0A0W8FTT0_9ZZZZ</name>
<dbReference type="InterPro" id="IPR015421">
    <property type="entry name" value="PyrdxlP-dep_Trfase_major"/>
</dbReference>
<dbReference type="InterPro" id="IPR004838">
    <property type="entry name" value="NHTrfase_class1_PyrdxlP-BS"/>
</dbReference>
<evidence type="ECO:0000259" key="1">
    <source>
        <dbReference type="Pfam" id="PF00155"/>
    </source>
</evidence>
<dbReference type="EMBL" id="LNQE01000853">
    <property type="protein sequence ID" value="KUG24283.1"/>
    <property type="molecule type" value="Genomic_DNA"/>
</dbReference>
<dbReference type="InterPro" id="IPR015422">
    <property type="entry name" value="PyrdxlP-dep_Trfase_small"/>
</dbReference>
<dbReference type="CDD" id="cd00609">
    <property type="entry name" value="AAT_like"/>
    <property type="match status" value="1"/>
</dbReference>
<evidence type="ECO:0000313" key="2">
    <source>
        <dbReference type="EMBL" id="KUG24283.1"/>
    </source>
</evidence>
<gene>
    <name evidence="2" type="ORF">ASZ90_005917</name>
</gene>
<dbReference type="SUPFAM" id="SSF53383">
    <property type="entry name" value="PLP-dependent transferases"/>
    <property type="match status" value="1"/>
</dbReference>
<accession>A0A0W8FTT0</accession>
<organism evidence="2">
    <name type="scientific">hydrocarbon metagenome</name>
    <dbReference type="NCBI Taxonomy" id="938273"/>
    <lineage>
        <taxon>unclassified sequences</taxon>
        <taxon>metagenomes</taxon>
        <taxon>ecological metagenomes</taxon>
    </lineage>
</organism>
<reference evidence="2" key="1">
    <citation type="journal article" date="2015" name="Proc. Natl. Acad. Sci. U.S.A.">
        <title>Networks of energetic and metabolic interactions define dynamics in microbial communities.</title>
        <authorList>
            <person name="Embree M."/>
            <person name="Liu J.K."/>
            <person name="Al-Bassam M.M."/>
            <person name="Zengler K."/>
        </authorList>
    </citation>
    <scope>NUCLEOTIDE SEQUENCE</scope>
</reference>
<dbReference type="PANTHER" id="PTHR42691">
    <property type="entry name" value="ASPARTATE AMINOTRANSFERASE YHDR-RELATED"/>
    <property type="match status" value="1"/>
</dbReference>
<dbReference type="EC" id="2.6.1.57" evidence="2"/>
<dbReference type="InterPro" id="IPR015424">
    <property type="entry name" value="PyrdxlP-dep_Trfase"/>
</dbReference>
<dbReference type="GO" id="GO:0004069">
    <property type="term" value="F:L-aspartate:2-oxoglutarate aminotransferase activity"/>
    <property type="evidence" value="ECO:0007669"/>
    <property type="project" value="UniProtKB-EC"/>
</dbReference>